<dbReference type="Proteomes" id="UP000664169">
    <property type="component" value="Unassembled WGS sequence"/>
</dbReference>
<dbReference type="EMBL" id="CAJPDQ010000003">
    <property type="protein sequence ID" value="CAF9906843.1"/>
    <property type="molecule type" value="Genomic_DNA"/>
</dbReference>
<dbReference type="AlphaFoldDB" id="A0A8H3EK51"/>
<proteinExistence type="predicted"/>
<comment type="caution">
    <text evidence="1">The sequence shown here is derived from an EMBL/GenBank/DDBJ whole genome shotgun (WGS) entry which is preliminary data.</text>
</comment>
<protein>
    <submittedName>
        <fullName evidence="1">Uncharacterized protein</fullName>
    </submittedName>
</protein>
<evidence type="ECO:0000313" key="2">
    <source>
        <dbReference type="Proteomes" id="UP000664169"/>
    </source>
</evidence>
<sequence>MPKEGLMSAGLPVKAIEYYVESLCRPFTNLEDLPLLLMITVTYIEIEWMLSHYQNLDILVRSAMEILYSNRGMLWDRYHRDHLFFVILSEFLRLSSEAPIDSISSPLHLWAEIHSFALKLGLGIGVDGLLLLEIRMYDIRFRLSRSDFNNSSIGWKIVTWEHDMAQHQRELKPGSRDMKRLEHMRYRNLSAKIFWHAFQFGLSRNAFCGEILRALIELHTRKLEALLKQPWVQTMSKNPLMHLQVFMYIIPNISFIVRCARDKAICHRLVKVLSALRSWISYHDDLVDYLETATETELGYHTPLEVVYLGPILPLILTKWQVTRVVDQIATRGATELLRSKNLPTPLSAFAP</sequence>
<organism evidence="1 2">
    <name type="scientific">Gomphillus americanus</name>
    <dbReference type="NCBI Taxonomy" id="1940652"/>
    <lineage>
        <taxon>Eukaryota</taxon>
        <taxon>Fungi</taxon>
        <taxon>Dikarya</taxon>
        <taxon>Ascomycota</taxon>
        <taxon>Pezizomycotina</taxon>
        <taxon>Lecanoromycetes</taxon>
        <taxon>OSLEUM clade</taxon>
        <taxon>Ostropomycetidae</taxon>
        <taxon>Ostropales</taxon>
        <taxon>Graphidaceae</taxon>
        <taxon>Gomphilloideae</taxon>
        <taxon>Gomphillus</taxon>
    </lineage>
</organism>
<name>A0A8H3EK51_9LECA</name>
<evidence type="ECO:0000313" key="1">
    <source>
        <dbReference type="EMBL" id="CAF9906843.1"/>
    </source>
</evidence>
<accession>A0A8H3EK51</accession>
<keyword evidence="2" id="KW-1185">Reference proteome</keyword>
<reference evidence="1" key="1">
    <citation type="submission" date="2021-03" db="EMBL/GenBank/DDBJ databases">
        <authorList>
            <person name="Tagirdzhanova G."/>
        </authorList>
    </citation>
    <scope>NUCLEOTIDE SEQUENCE</scope>
</reference>
<gene>
    <name evidence="1" type="ORF">GOMPHAMPRED_004947</name>
</gene>